<keyword evidence="4" id="KW-1185">Reference proteome</keyword>
<dbReference type="Proteomes" id="UP000719267">
    <property type="component" value="Unassembled WGS sequence"/>
</dbReference>
<feature type="chain" id="PRO_5045993578" evidence="1">
    <location>
        <begin position="24"/>
        <end position="1011"/>
    </location>
</feature>
<feature type="non-terminal residue" evidence="3">
    <location>
        <position position="1011"/>
    </location>
</feature>
<reference evidence="3 4" key="1">
    <citation type="submission" date="2021-07" db="EMBL/GenBank/DDBJ databases">
        <title>Mesonia aestuariivivens sp. nov., isolated from a tidal flat.</title>
        <authorList>
            <person name="Kim Y.-O."/>
            <person name="Yoon J.-H."/>
        </authorList>
    </citation>
    <scope>NUCLEOTIDE SEQUENCE [LARGE SCALE GENOMIC DNA]</scope>
    <source>
        <strain evidence="3 4">JHPTF-M18</strain>
    </source>
</reference>
<gene>
    <name evidence="3" type="ORF">KW502_12865</name>
</gene>
<dbReference type="Pfam" id="PF23237">
    <property type="entry name" value="HYR_4C"/>
    <property type="match status" value="2"/>
</dbReference>
<comment type="caution">
    <text evidence="3">The sequence shown here is derived from an EMBL/GenBank/DDBJ whole genome shotgun (WGS) entry which is preliminary data.</text>
</comment>
<dbReference type="RefSeq" id="WP_219040962.1">
    <property type="nucleotide sequence ID" value="NZ_JAHWDF010000015.1"/>
</dbReference>
<evidence type="ECO:0000259" key="2">
    <source>
        <dbReference type="Pfam" id="PF23237"/>
    </source>
</evidence>
<evidence type="ECO:0000313" key="3">
    <source>
        <dbReference type="EMBL" id="MBW2962683.1"/>
    </source>
</evidence>
<feature type="signal peptide" evidence="1">
    <location>
        <begin position="1"/>
        <end position="23"/>
    </location>
</feature>
<protein>
    <submittedName>
        <fullName evidence="3">SprB repeat-containing protein</fullName>
    </submittedName>
</protein>
<dbReference type="InterPro" id="IPR057078">
    <property type="entry name" value="HYR-4C"/>
</dbReference>
<keyword evidence="1" id="KW-0732">Signal</keyword>
<evidence type="ECO:0000313" key="4">
    <source>
        <dbReference type="Proteomes" id="UP000719267"/>
    </source>
</evidence>
<dbReference type="EMBL" id="JAHWDF010000015">
    <property type="protein sequence ID" value="MBW2962683.1"/>
    <property type="molecule type" value="Genomic_DNA"/>
</dbReference>
<feature type="domain" description="HYR-like" evidence="2">
    <location>
        <begin position="955"/>
        <end position="1011"/>
    </location>
</feature>
<dbReference type="Pfam" id="PF13573">
    <property type="entry name" value="SprB"/>
    <property type="match status" value="8"/>
</dbReference>
<name>A0ABS6W6D6_9FLAO</name>
<evidence type="ECO:0000256" key="1">
    <source>
        <dbReference type="SAM" id="SignalP"/>
    </source>
</evidence>
<proteinExistence type="predicted"/>
<sequence>MKQKLSYLLFLLIGLFWQTNIGAQTMQAGDIAFIGLNIDGNDTFSFIALTDLPAGETLFFSDEGWGSDDTWAVAGEGHISWTIPAGVTTGTIVTIERLGVNSYSASSGGTIAESDTTFALSIAGDQVLAYQSAGNTVRAASPTFIAAIHMDYNSTNYDTQTHWSQSVSGGTSESTVPTGLTNGVNAVSVINSLPEYDNTKYNGTLTGTAEEVRTAINNSSNWVFDNDTPYNISASGYPTPNITAGCTMTATITSQTNIACNGGATGSLTVTTSGGTANYTYIWTRNGSNFAGTLGTSSTTNTLSGINAATYEVTVTDDNGCTDTASTVITEPASGITLTQNSQTNIACNGGNTGAASVNPATGGAGGYTYNWTPGNPAGDGTTSVTGLSAGTWTCTATDSNGCSKSVSFTITEPTALSANGVATNVSCNGGTNGTIDLTVTGGTGPYTYLWSNSFTTEDLSGLEAGTYSVTVTDANDCTTTETVDVEEPAILSASAVATNVSCNGGSNGAVDLTVTGGNPPYTYAWNNTAITEDLSGLTAATYSVTVTDSKGCTATETVDVFEPIILSASAVATNVSCNGGSNGAVDLTVIGGNPPYTYAWNNTATTEDLSGLTAATYSVTVTDSKGCTATESVTVNGPSPITANGVATNVSCNGGSNGTIDLTVSGGTPPYTFVWSNTATTEDLTGLAAGTYEVTVTDDNGCTATESVEVTEPAVLSASAVATNISCNGGNNGAVDLTVTGGTAPYTYAWNNTATTEDITGLTAATYSVTVTDSKGCTATSSITITEPAILTASAIATDVSCSGTSDGEIDLTVTGGTAPYTFDWSNTATTEDLMGIPTGTYTVTITDANNCTATASATLINGDNIAPVADVTNLPNITMECEVLASDVNIPTATDNCGGTVTVTNDASFPISTQGTTVITWTYEDENGNTSTQTQNVIIDDVSAPVTDQATLTDVTMECEVLASDLTIPTATDNCGGTVTVTNDASFPISTQGTTVITWTYEDENGNTS</sequence>
<organism evidence="3 4">
    <name type="scientific">Mesonia aestuariivivens</name>
    <dbReference type="NCBI Taxonomy" id="2796128"/>
    <lineage>
        <taxon>Bacteria</taxon>
        <taxon>Pseudomonadati</taxon>
        <taxon>Bacteroidota</taxon>
        <taxon>Flavobacteriia</taxon>
        <taxon>Flavobacteriales</taxon>
        <taxon>Flavobacteriaceae</taxon>
        <taxon>Mesonia</taxon>
    </lineage>
</organism>
<feature type="domain" description="HYR-like" evidence="2">
    <location>
        <begin position="879"/>
        <end position="937"/>
    </location>
</feature>
<accession>A0ABS6W6D6</accession>
<dbReference type="InterPro" id="IPR025667">
    <property type="entry name" value="SprB_repeat"/>
</dbReference>